<evidence type="ECO:0000313" key="1">
    <source>
        <dbReference type="EMBL" id="NHM01682.1"/>
    </source>
</evidence>
<keyword evidence="2" id="KW-1185">Reference proteome</keyword>
<comment type="caution">
    <text evidence="1">The sequence shown here is derived from an EMBL/GenBank/DDBJ whole genome shotgun (WGS) entry which is preliminary data.</text>
</comment>
<dbReference type="Proteomes" id="UP000800984">
    <property type="component" value="Unassembled WGS sequence"/>
</dbReference>
<accession>A0ABX0I509</accession>
<dbReference type="RefSeq" id="WP_166076774.1">
    <property type="nucleotide sequence ID" value="NZ_JAAJBT010000003.1"/>
</dbReference>
<protein>
    <submittedName>
        <fullName evidence="1">Uncharacterized protein</fullName>
    </submittedName>
</protein>
<organism evidence="1 2">
    <name type="scientific">Flavobacterium difficile</name>
    <dbReference type="NCBI Taxonomy" id="2709659"/>
    <lineage>
        <taxon>Bacteria</taxon>
        <taxon>Pseudomonadati</taxon>
        <taxon>Bacteroidota</taxon>
        <taxon>Flavobacteriia</taxon>
        <taxon>Flavobacteriales</taxon>
        <taxon>Flavobacteriaceae</taxon>
        <taxon>Flavobacterium</taxon>
    </lineage>
</organism>
<sequence>MFDIYPKLPNSNKTIFDCIFFYEVEGLDEDFEKTPIDLKHFDPENKHHKFKVDYYLLNKNLDIDVFKEELKAIIDLQEREFYLDLKKELEKSQNDIIFKKKLSESVNSINHSIEALQKQSLNPIQLEVSKLYQSSYKKLIKDLKKEYGVYCSELFFNILGNQELDESALFKKYFRNQLAINKFISFERELITFRYLDDNLSWLETNVSLVKFFKFCVSQEMINRNYEEKSNVLHFLENRYKINLGDQAKPSKFKKVKLLVSDFSFLIK</sequence>
<proteinExistence type="predicted"/>
<evidence type="ECO:0000313" key="2">
    <source>
        <dbReference type="Proteomes" id="UP000800984"/>
    </source>
</evidence>
<gene>
    <name evidence="1" type="ORF">G4D72_06115</name>
</gene>
<dbReference type="EMBL" id="JAAJBT010000003">
    <property type="protein sequence ID" value="NHM01682.1"/>
    <property type="molecule type" value="Genomic_DNA"/>
</dbReference>
<reference evidence="1 2" key="1">
    <citation type="submission" date="2020-02" db="EMBL/GenBank/DDBJ databases">
        <authorList>
            <person name="Chen W.-M."/>
        </authorList>
    </citation>
    <scope>NUCLEOTIDE SEQUENCE [LARGE SCALE GENOMIC DNA]</scope>
    <source>
        <strain evidence="1 2">KDG-16</strain>
    </source>
</reference>
<name>A0ABX0I509_9FLAO</name>